<evidence type="ECO:0000313" key="2">
    <source>
        <dbReference type="Proteomes" id="UP000346198"/>
    </source>
</evidence>
<reference evidence="1 2" key="1">
    <citation type="submission" date="2019-04" db="EMBL/GenBank/DDBJ databases">
        <authorList>
            <person name="Van Vliet M D."/>
        </authorList>
    </citation>
    <scope>NUCLEOTIDE SEQUENCE [LARGE SCALE GENOMIC DNA]</scope>
    <source>
        <strain evidence="1 2">F21</strain>
    </source>
</reference>
<accession>A0A6C2UTB1</accession>
<keyword evidence="2" id="KW-1185">Reference proteome</keyword>
<sequence>MNNRWNVILTLLLIGSVVPFVDAAEKLPIPGKNDRIGWSADGNMNDPDDWGATAMALAVFAKAGWQDRLVHIDYNNWLHGNKDYKAAEETISMVEGCKQFGFTQTKLFDNQTELQAAIDNAAAEINKSSENSKFWYVQAGPFEVAYQALLKADPAKRKYCILVSHSEMNERANKWPDQHGKEDCMALGADYYFTTGQGKDKFGSGKFMEWHLVDWLKDSPCPEYRWVHSRMKKTAEHKHGVLDASDGGMAYVMVTGDTEGNFSPKLAAFLGTDWK</sequence>
<protein>
    <submittedName>
        <fullName evidence="1">Uncharacterized protein</fullName>
    </submittedName>
</protein>
<dbReference type="Proteomes" id="UP000346198">
    <property type="component" value="Unassembled WGS sequence"/>
</dbReference>
<organism evidence="1 2">
    <name type="scientific">Pontiella sulfatireligans</name>
    <dbReference type="NCBI Taxonomy" id="2750658"/>
    <lineage>
        <taxon>Bacteria</taxon>
        <taxon>Pseudomonadati</taxon>
        <taxon>Kiritimatiellota</taxon>
        <taxon>Kiritimatiellia</taxon>
        <taxon>Kiritimatiellales</taxon>
        <taxon>Pontiellaceae</taxon>
        <taxon>Pontiella</taxon>
    </lineage>
</organism>
<dbReference type="AlphaFoldDB" id="A0A6C2UTB1"/>
<name>A0A6C2UTB1_9BACT</name>
<dbReference type="RefSeq" id="WP_136065938.1">
    <property type="nucleotide sequence ID" value="NZ_CAAHFH010000004.1"/>
</dbReference>
<evidence type="ECO:0000313" key="1">
    <source>
        <dbReference type="EMBL" id="VGO23508.1"/>
    </source>
</evidence>
<gene>
    <name evidence="1" type="ORF">SCARR_05615</name>
</gene>
<proteinExistence type="predicted"/>
<dbReference type="EMBL" id="CAAHFH010000004">
    <property type="protein sequence ID" value="VGO23508.1"/>
    <property type="molecule type" value="Genomic_DNA"/>
</dbReference>